<organism evidence="6 7">
    <name type="scientific">Wolfiporia cocos (strain MD-104)</name>
    <name type="common">Brown rot fungus</name>
    <dbReference type="NCBI Taxonomy" id="742152"/>
    <lineage>
        <taxon>Eukaryota</taxon>
        <taxon>Fungi</taxon>
        <taxon>Dikarya</taxon>
        <taxon>Basidiomycota</taxon>
        <taxon>Agaricomycotina</taxon>
        <taxon>Agaricomycetes</taxon>
        <taxon>Polyporales</taxon>
        <taxon>Phaeolaceae</taxon>
        <taxon>Wolfiporia</taxon>
    </lineage>
</organism>
<dbReference type="OrthoDB" id="434972at2759"/>
<feature type="transmembrane region" description="Helical" evidence="5">
    <location>
        <begin position="223"/>
        <end position="241"/>
    </location>
</feature>
<accession>A0A2H3JFF2</accession>
<feature type="transmembrane region" description="Helical" evidence="5">
    <location>
        <begin position="198"/>
        <end position="217"/>
    </location>
</feature>
<dbReference type="CDD" id="cd13965">
    <property type="entry name" value="PT_UbiA_3"/>
    <property type="match status" value="1"/>
</dbReference>
<feature type="transmembrane region" description="Helical" evidence="5">
    <location>
        <begin position="253"/>
        <end position="270"/>
    </location>
</feature>
<name>A0A2H3JFF2_WOLCO</name>
<dbReference type="InterPro" id="IPR000537">
    <property type="entry name" value="UbiA_prenyltransferase"/>
</dbReference>
<dbReference type="PANTHER" id="PTHR42723">
    <property type="entry name" value="CHLOROPHYLL SYNTHASE"/>
    <property type="match status" value="1"/>
</dbReference>
<dbReference type="InterPro" id="IPR050475">
    <property type="entry name" value="Prenyltransferase_related"/>
</dbReference>
<feature type="transmembrane region" description="Helical" evidence="5">
    <location>
        <begin position="81"/>
        <end position="98"/>
    </location>
</feature>
<comment type="subcellular location">
    <subcellularLocation>
        <location evidence="1">Membrane</location>
        <topology evidence="1">Multi-pass membrane protein</topology>
    </subcellularLocation>
</comment>
<keyword evidence="7" id="KW-1185">Reference proteome</keyword>
<dbReference type="Gene3D" id="1.10.357.140">
    <property type="entry name" value="UbiA prenyltransferase"/>
    <property type="match status" value="1"/>
</dbReference>
<keyword evidence="3 5" id="KW-1133">Transmembrane helix</keyword>
<evidence type="ECO:0000256" key="1">
    <source>
        <dbReference type="ARBA" id="ARBA00004141"/>
    </source>
</evidence>
<evidence type="ECO:0000313" key="6">
    <source>
        <dbReference type="EMBL" id="PCH35444.1"/>
    </source>
</evidence>
<evidence type="ECO:0000256" key="2">
    <source>
        <dbReference type="ARBA" id="ARBA00022692"/>
    </source>
</evidence>
<proteinExistence type="predicted"/>
<dbReference type="GO" id="GO:0016020">
    <property type="term" value="C:membrane"/>
    <property type="evidence" value="ECO:0007669"/>
    <property type="project" value="UniProtKB-SubCell"/>
</dbReference>
<evidence type="ECO:0000256" key="5">
    <source>
        <dbReference type="SAM" id="Phobius"/>
    </source>
</evidence>
<reference evidence="6 7" key="1">
    <citation type="journal article" date="2012" name="Science">
        <title>The Paleozoic origin of enzymatic lignin decomposition reconstructed from 31 fungal genomes.</title>
        <authorList>
            <person name="Floudas D."/>
            <person name="Binder M."/>
            <person name="Riley R."/>
            <person name="Barry K."/>
            <person name="Blanchette R.A."/>
            <person name="Henrissat B."/>
            <person name="Martinez A.T."/>
            <person name="Otillar R."/>
            <person name="Spatafora J.W."/>
            <person name="Yadav J.S."/>
            <person name="Aerts A."/>
            <person name="Benoit I."/>
            <person name="Boyd A."/>
            <person name="Carlson A."/>
            <person name="Copeland A."/>
            <person name="Coutinho P.M."/>
            <person name="de Vries R.P."/>
            <person name="Ferreira P."/>
            <person name="Findley K."/>
            <person name="Foster B."/>
            <person name="Gaskell J."/>
            <person name="Glotzer D."/>
            <person name="Gorecki P."/>
            <person name="Heitman J."/>
            <person name="Hesse C."/>
            <person name="Hori C."/>
            <person name="Igarashi K."/>
            <person name="Jurgens J.A."/>
            <person name="Kallen N."/>
            <person name="Kersten P."/>
            <person name="Kohler A."/>
            <person name="Kuees U."/>
            <person name="Kumar T.K.A."/>
            <person name="Kuo A."/>
            <person name="LaButti K."/>
            <person name="Larrondo L.F."/>
            <person name="Lindquist E."/>
            <person name="Ling A."/>
            <person name="Lombard V."/>
            <person name="Lucas S."/>
            <person name="Lundell T."/>
            <person name="Martin R."/>
            <person name="McLaughlin D.J."/>
            <person name="Morgenstern I."/>
            <person name="Morin E."/>
            <person name="Murat C."/>
            <person name="Nagy L.G."/>
            <person name="Nolan M."/>
            <person name="Ohm R.A."/>
            <person name="Patyshakuliyeva A."/>
            <person name="Rokas A."/>
            <person name="Ruiz-Duenas F.J."/>
            <person name="Sabat G."/>
            <person name="Salamov A."/>
            <person name="Samejima M."/>
            <person name="Schmutz J."/>
            <person name="Slot J.C."/>
            <person name="St John F."/>
            <person name="Stenlid J."/>
            <person name="Sun H."/>
            <person name="Sun S."/>
            <person name="Syed K."/>
            <person name="Tsang A."/>
            <person name="Wiebenga A."/>
            <person name="Young D."/>
            <person name="Pisabarro A."/>
            <person name="Eastwood D.C."/>
            <person name="Martin F."/>
            <person name="Cullen D."/>
            <person name="Grigoriev I.V."/>
            <person name="Hibbett D.S."/>
        </authorList>
    </citation>
    <scope>NUCLEOTIDE SEQUENCE [LARGE SCALE GENOMIC DNA]</scope>
    <source>
        <strain evidence="6 7">MD-104</strain>
    </source>
</reference>
<evidence type="ECO:0000313" key="7">
    <source>
        <dbReference type="Proteomes" id="UP000218811"/>
    </source>
</evidence>
<dbReference type="EMBL" id="KB467854">
    <property type="protein sequence ID" value="PCH35444.1"/>
    <property type="molecule type" value="Genomic_DNA"/>
</dbReference>
<sequence length="279" mass="31683">MYTVYLFTKSDNMTIMVPITLFALAASPKVSSLHTYHAILWLWLHLLHFDVSNQTTSPEEDERNKGWRPIPSGRMSLKSALVLRWLLVPICWVMSWLYNEQMLATSIAFTVLVILHNELSIGGHWFGKNVLTTLGIAAYEVGTTLLASGRNTTLDSIGTRSVLISAGVILTTIHAQDFRDVQGDLDTGRRTFPIISPAAARLTVLVGLLCWTAAAIHIWQLDWIIAMLITVLAIFIGWRFLIRTTVRDDEVSYILYNIWMSCIHVLPAYYRYMQRRSLV</sequence>
<dbReference type="PANTHER" id="PTHR42723:SF1">
    <property type="entry name" value="CHLOROPHYLL SYNTHASE, CHLOROPLASTIC"/>
    <property type="match status" value="1"/>
</dbReference>
<keyword evidence="4 5" id="KW-0472">Membrane</keyword>
<dbReference type="AlphaFoldDB" id="A0A2H3JFF2"/>
<gene>
    <name evidence="6" type="ORF">WOLCODRAFT_80556</name>
</gene>
<keyword evidence="2 5" id="KW-0812">Transmembrane</keyword>
<dbReference type="Proteomes" id="UP000218811">
    <property type="component" value="Unassembled WGS sequence"/>
</dbReference>
<evidence type="ECO:0000256" key="3">
    <source>
        <dbReference type="ARBA" id="ARBA00022989"/>
    </source>
</evidence>
<dbReference type="InterPro" id="IPR044878">
    <property type="entry name" value="UbiA_sf"/>
</dbReference>
<dbReference type="Pfam" id="PF01040">
    <property type="entry name" value="UbiA"/>
    <property type="match status" value="1"/>
</dbReference>
<dbReference type="GO" id="GO:0016765">
    <property type="term" value="F:transferase activity, transferring alkyl or aryl (other than methyl) groups"/>
    <property type="evidence" value="ECO:0007669"/>
    <property type="project" value="InterPro"/>
</dbReference>
<evidence type="ECO:0000256" key="4">
    <source>
        <dbReference type="ARBA" id="ARBA00023136"/>
    </source>
</evidence>
<protein>
    <recommendedName>
        <fullName evidence="8">UbiA prenyltransferase</fullName>
    </recommendedName>
</protein>
<evidence type="ECO:0008006" key="8">
    <source>
        <dbReference type="Google" id="ProtNLM"/>
    </source>
</evidence>
<dbReference type="OMA" id="VIWIYAN"/>